<dbReference type="InterPro" id="IPR041581">
    <property type="entry name" value="Glyoxalase_6"/>
</dbReference>
<dbReference type="Proteomes" id="UP001500556">
    <property type="component" value="Unassembled WGS sequence"/>
</dbReference>
<evidence type="ECO:0000313" key="3">
    <source>
        <dbReference type="Proteomes" id="UP001500556"/>
    </source>
</evidence>
<dbReference type="Pfam" id="PF18029">
    <property type="entry name" value="Glyoxalase_6"/>
    <property type="match status" value="1"/>
</dbReference>
<dbReference type="PANTHER" id="PTHR35908">
    <property type="entry name" value="HYPOTHETICAL FUSION PROTEIN"/>
    <property type="match status" value="1"/>
</dbReference>
<name>A0ABP8XQI5_9MICO</name>
<proteinExistence type="predicted"/>
<feature type="domain" description="Glyoxalase-like" evidence="1">
    <location>
        <begin position="4"/>
        <end position="119"/>
    </location>
</feature>
<dbReference type="RefSeq" id="WP_345501012.1">
    <property type="nucleotide sequence ID" value="NZ_BAABLO010000001.1"/>
</dbReference>
<dbReference type="InterPro" id="IPR029068">
    <property type="entry name" value="Glyas_Bleomycin-R_OHBP_Dase"/>
</dbReference>
<sequence>MKLAVVLDCLDAPALVPFWAAALGYRHVASVPGFEVLATGDERGAPTFVLQQVAEPRLGKNRMHLDVHPPLEVGVPALVATLESLGGRRLGEPVTELLDVLGIWWQTMTDPEGNELDVVADPGHPLPVA</sequence>
<evidence type="ECO:0000313" key="2">
    <source>
        <dbReference type="EMBL" id="GAA4712352.1"/>
    </source>
</evidence>
<accession>A0ABP8XQI5</accession>
<dbReference type="SUPFAM" id="SSF54593">
    <property type="entry name" value="Glyoxalase/Bleomycin resistance protein/Dihydroxybiphenyl dioxygenase"/>
    <property type="match status" value="1"/>
</dbReference>
<dbReference type="EMBL" id="BAABLO010000001">
    <property type="protein sequence ID" value="GAA4712352.1"/>
    <property type="molecule type" value="Genomic_DNA"/>
</dbReference>
<keyword evidence="3" id="KW-1185">Reference proteome</keyword>
<evidence type="ECO:0000259" key="1">
    <source>
        <dbReference type="Pfam" id="PF18029"/>
    </source>
</evidence>
<comment type="caution">
    <text evidence="2">The sequence shown here is derived from an EMBL/GenBank/DDBJ whole genome shotgun (WGS) entry which is preliminary data.</text>
</comment>
<reference evidence="3" key="1">
    <citation type="journal article" date="2019" name="Int. J. Syst. Evol. Microbiol.">
        <title>The Global Catalogue of Microorganisms (GCM) 10K type strain sequencing project: providing services to taxonomists for standard genome sequencing and annotation.</title>
        <authorList>
            <consortium name="The Broad Institute Genomics Platform"/>
            <consortium name="The Broad Institute Genome Sequencing Center for Infectious Disease"/>
            <person name="Wu L."/>
            <person name="Ma J."/>
        </authorList>
    </citation>
    <scope>NUCLEOTIDE SEQUENCE [LARGE SCALE GENOMIC DNA]</scope>
    <source>
        <strain evidence="3">JCM 18961</strain>
    </source>
</reference>
<protein>
    <submittedName>
        <fullName evidence="2">VOC family protein</fullName>
    </submittedName>
</protein>
<gene>
    <name evidence="2" type="ORF">GCM10025782_05570</name>
</gene>
<dbReference type="Gene3D" id="3.10.180.10">
    <property type="entry name" value="2,3-Dihydroxybiphenyl 1,2-Dioxygenase, domain 1"/>
    <property type="match status" value="1"/>
</dbReference>
<dbReference type="PANTHER" id="PTHR35908:SF1">
    <property type="entry name" value="CONSERVED PROTEIN"/>
    <property type="match status" value="1"/>
</dbReference>
<organism evidence="2 3">
    <name type="scientific">Pedococcus ginsenosidimutans</name>
    <dbReference type="NCBI Taxonomy" id="490570"/>
    <lineage>
        <taxon>Bacteria</taxon>
        <taxon>Bacillati</taxon>
        <taxon>Actinomycetota</taxon>
        <taxon>Actinomycetes</taxon>
        <taxon>Micrococcales</taxon>
        <taxon>Intrasporangiaceae</taxon>
        <taxon>Pedococcus</taxon>
    </lineage>
</organism>